<protein>
    <recommendedName>
        <fullName evidence="3">HNH endonuclease</fullName>
    </recommendedName>
</protein>
<dbReference type="AlphaFoldDB" id="A0A1S1UCI8"/>
<organism evidence="1 2">
    <name type="scientific">Janthinobacterium lividum</name>
    <dbReference type="NCBI Taxonomy" id="29581"/>
    <lineage>
        <taxon>Bacteria</taxon>
        <taxon>Pseudomonadati</taxon>
        <taxon>Pseudomonadota</taxon>
        <taxon>Betaproteobacteria</taxon>
        <taxon>Burkholderiales</taxon>
        <taxon>Oxalobacteraceae</taxon>
        <taxon>Janthinobacterium</taxon>
    </lineage>
</organism>
<name>A0A1S1UCI8_9BURK</name>
<comment type="caution">
    <text evidence="1">The sequence shown here is derived from an EMBL/GenBank/DDBJ whole genome shotgun (WGS) entry which is preliminary data.</text>
</comment>
<sequence>MTGMCIFCGAKPDTRDHCPSIVLLDEPFPLNLPVVAACEQCNQSFSSDERYLACLVECVICGSADPALVRRDNIRRILSQVPQLAAQIQSSMSLDLLGDKTWSVEMDRVRNVVLKLARGHLDYELSIQEFGEPDVFEIVPFALMDEAQQAFFESPELGVMGVWPELGSRAFMRALPSGARVADGWIEVQDGRYRYLAGQTDGNYVHIVLSEYLACRVVWA</sequence>
<evidence type="ECO:0000313" key="1">
    <source>
        <dbReference type="EMBL" id="OHV97739.1"/>
    </source>
</evidence>
<evidence type="ECO:0008006" key="3">
    <source>
        <dbReference type="Google" id="ProtNLM"/>
    </source>
</evidence>
<evidence type="ECO:0000313" key="2">
    <source>
        <dbReference type="Proteomes" id="UP000179840"/>
    </source>
</evidence>
<proteinExistence type="predicted"/>
<reference evidence="1 2" key="1">
    <citation type="submission" date="2015-06" db="EMBL/GenBank/DDBJ databases">
        <title>Draft genome sequencing of a biphenyl-degrading bacterium, Janthinobacterium lividum MEG1.</title>
        <authorList>
            <person name="Shimodaira J."/>
            <person name="Hatta T."/>
        </authorList>
    </citation>
    <scope>NUCLEOTIDE SEQUENCE [LARGE SCALE GENOMIC DNA]</scope>
    <source>
        <strain evidence="1 2">MEG1</strain>
    </source>
</reference>
<accession>A0A1S1UCI8</accession>
<dbReference type="EMBL" id="LFKP01000005">
    <property type="protein sequence ID" value="OHV97739.1"/>
    <property type="molecule type" value="Genomic_DNA"/>
</dbReference>
<dbReference type="Proteomes" id="UP000179840">
    <property type="component" value="Unassembled WGS sequence"/>
</dbReference>
<gene>
    <name evidence="1" type="ORF">AKG95_11375</name>
</gene>